<sequence>MGNCLVLQQINVMKIMKTDRKALEYTTPIKVEEVLPLPPPVSPKGIKKVRFANPEVQDVHKSSVVRIKLVISKQKLQDMLDNGGISVDKMLSLAHGEDLCKENDDDSLGEWKPVLKSIPEIIWLEATQLEAAAHLPLVGILCRHDVAALGYMQQNPKMFVDECYSRGKYALCYGFVMSPINGQEMWPEVQSEEPLPPLYKKGPGRPRKLRFRECGEDGARRRLSGVSYRCIKCDNFGHNVQSCKSKKIRSRCLEKKGKGDAGNVNQSGSKAGTETENDINTTNSAKQTEDEGGILTQEGKGSQNAKKITKKSPKKKSK</sequence>
<evidence type="ECO:0008006" key="4">
    <source>
        <dbReference type="Google" id="ProtNLM"/>
    </source>
</evidence>
<dbReference type="Proteomes" id="UP001058974">
    <property type="component" value="Chromosome 3"/>
</dbReference>
<name>A0A9D4XVH9_PEA</name>
<dbReference type="Gramene" id="Psat03G0132700-T1">
    <property type="protein sequence ID" value="KAI5425476.1"/>
    <property type="gene ID" value="KIW84_031327"/>
</dbReference>
<organism evidence="2 3">
    <name type="scientific">Pisum sativum</name>
    <name type="common">Garden pea</name>
    <name type="synonym">Lathyrus oleraceus</name>
    <dbReference type="NCBI Taxonomy" id="3888"/>
    <lineage>
        <taxon>Eukaryota</taxon>
        <taxon>Viridiplantae</taxon>
        <taxon>Streptophyta</taxon>
        <taxon>Embryophyta</taxon>
        <taxon>Tracheophyta</taxon>
        <taxon>Spermatophyta</taxon>
        <taxon>Magnoliopsida</taxon>
        <taxon>eudicotyledons</taxon>
        <taxon>Gunneridae</taxon>
        <taxon>Pentapetalae</taxon>
        <taxon>rosids</taxon>
        <taxon>fabids</taxon>
        <taxon>Fabales</taxon>
        <taxon>Fabaceae</taxon>
        <taxon>Papilionoideae</taxon>
        <taxon>50 kb inversion clade</taxon>
        <taxon>NPAAA clade</taxon>
        <taxon>Hologalegina</taxon>
        <taxon>IRL clade</taxon>
        <taxon>Fabeae</taxon>
        <taxon>Lathyrus</taxon>
    </lineage>
</organism>
<accession>A0A9D4XVH9</accession>
<keyword evidence="3" id="KW-1185">Reference proteome</keyword>
<protein>
    <recommendedName>
        <fullName evidence="4">CCHC-type domain-containing protein</fullName>
    </recommendedName>
</protein>
<proteinExistence type="predicted"/>
<comment type="caution">
    <text evidence="2">The sequence shown here is derived from an EMBL/GenBank/DDBJ whole genome shotgun (WGS) entry which is preliminary data.</text>
</comment>
<evidence type="ECO:0000313" key="3">
    <source>
        <dbReference type="Proteomes" id="UP001058974"/>
    </source>
</evidence>
<dbReference type="EMBL" id="JAMSHJ010000003">
    <property type="protein sequence ID" value="KAI5425476.1"/>
    <property type="molecule type" value="Genomic_DNA"/>
</dbReference>
<evidence type="ECO:0000256" key="1">
    <source>
        <dbReference type="SAM" id="MobiDB-lite"/>
    </source>
</evidence>
<evidence type="ECO:0000313" key="2">
    <source>
        <dbReference type="EMBL" id="KAI5425476.1"/>
    </source>
</evidence>
<gene>
    <name evidence="2" type="ORF">KIW84_031327</name>
</gene>
<dbReference type="AlphaFoldDB" id="A0A9D4XVH9"/>
<dbReference type="PANTHER" id="PTHR33148:SF46">
    <property type="entry name" value="EMB|CAB85509.1"/>
    <property type="match status" value="1"/>
</dbReference>
<reference evidence="2 3" key="1">
    <citation type="journal article" date="2022" name="Nat. Genet.">
        <title>Improved pea reference genome and pan-genome highlight genomic features and evolutionary characteristics.</title>
        <authorList>
            <person name="Yang T."/>
            <person name="Liu R."/>
            <person name="Luo Y."/>
            <person name="Hu S."/>
            <person name="Wang D."/>
            <person name="Wang C."/>
            <person name="Pandey M.K."/>
            <person name="Ge S."/>
            <person name="Xu Q."/>
            <person name="Li N."/>
            <person name="Li G."/>
            <person name="Huang Y."/>
            <person name="Saxena R.K."/>
            <person name="Ji Y."/>
            <person name="Li M."/>
            <person name="Yan X."/>
            <person name="He Y."/>
            <person name="Liu Y."/>
            <person name="Wang X."/>
            <person name="Xiang C."/>
            <person name="Varshney R.K."/>
            <person name="Ding H."/>
            <person name="Gao S."/>
            <person name="Zong X."/>
        </authorList>
    </citation>
    <scope>NUCLEOTIDE SEQUENCE [LARGE SCALE GENOMIC DNA]</scope>
    <source>
        <strain evidence="2 3">cv. Zhongwan 6</strain>
    </source>
</reference>
<feature type="compositionally biased region" description="Polar residues" evidence="1">
    <location>
        <begin position="263"/>
        <end position="286"/>
    </location>
</feature>
<feature type="region of interest" description="Disordered" evidence="1">
    <location>
        <begin position="254"/>
        <end position="318"/>
    </location>
</feature>
<dbReference type="PANTHER" id="PTHR33148">
    <property type="entry name" value="PLASTID MOVEMENT IMPAIRED PROTEIN-RELATED"/>
    <property type="match status" value="1"/>
</dbReference>
<feature type="compositionally biased region" description="Basic residues" evidence="1">
    <location>
        <begin position="307"/>
        <end position="318"/>
    </location>
</feature>